<feature type="domain" description="Saccharopine dehydrogenase-like C-terminal" evidence="3">
    <location>
        <begin position="126"/>
        <end position="374"/>
    </location>
</feature>
<dbReference type="InterPro" id="IPR032095">
    <property type="entry name" value="Sacchrp_dh-like_C"/>
</dbReference>
<dbReference type="Pfam" id="PF03435">
    <property type="entry name" value="Sacchrp_dh_NADP"/>
    <property type="match status" value="1"/>
</dbReference>
<dbReference type="GO" id="GO:0016491">
    <property type="term" value="F:oxidoreductase activity"/>
    <property type="evidence" value="ECO:0007669"/>
    <property type="project" value="UniProtKB-KW"/>
</dbReference>
<reference evidence="4 5" key="1">
    <citation type="submission" date="2017-11" db="EMBL/GenBank/DDBJ databases">
        <title>Bacillus camelliae sp. nov., isolated from pu'er tea.</title>
        <authorList>
            <person name="Niu L."/>
        </authorList>
    </citation>
    <scope>NUCLEOTIDE SEQUENCE [LARGE SCALE GENOMIC DNA]</scope>
    <source>
        <strain evidence="4 5">7578-1</strain>
    </source>
</reference>
<dbReference type="Gene3D" id="3.30.360.10">
    <property type="entry name" value="Dihydrodipicolinate Reductase, domain 2"/>
    <property type="match status" value="1"/>
</dbReference>
<comment type="caution">
    <text evidence="4">The sequence shown here is derived from an EMBL/GenBank/DDBJ whole genome shotgun (WGS) entry which is preliminary data.</text>
</comment>
<feature type="domain" description="Saccharopine dehydrogenase NADP binding" evidence="2">
    <location>
        <begin position="4"/>
        <end position="122"/>
    </location>
</feature>
<name>A0A2N3LP38_9BACI</name>
<proteinExistence type="predicted"/>
<evidence type="ECO:0000259" key="2">
    <source>
        <dbReference type="Pfam" id="PF03435"/>
    </source>
</evidence>
<dbReference type="AlphaFoldDB" id="A0A2N3LP38"/>
<keyword evidence="5" id="KW-1185">Reference proteome</keyword>
<dbReference type="SUPFAM" id="SSF55347">
    <property type="entry name" value="Glyceraldehyde-3-phosphate dehydrogenase-like, C-terminal domain"/>
    <property type="match status" value="1"/>
</dbReference>
<dbReference type="InterPro" id="IPR005097">
    <property type="entry name" value="Sacchrp_dh_NADP-bd"/>
</dbReference>
<sequence length="381" mass="41611">MLAVVLGTGMIGTNVVKELASCSVIQKVLAVDAMEASVTKCLDIAQNGKVDGRVADLHSEEAIYEVLKEADVAIACLPHSLSLPAVKAAISAKCHLVDLVGSQFDRKLELARDAKEANVLIVPGCGVAPGITNFLAAQGIEMLDVADEAVMICGGIPKDPLPPLWYQVVFRLESVMGLYTRSALAVENGELVRLKPLSGLETLSFPEPVGECEAVITDAHSTAYTLKEKVNNLYEKTVRYPDHWSKMKTLAELGFLDEKTIVVDGMALSPRKMTEAILAPQLKGKSNEDITVVRVTVKGWKNGKPAQYEWEMVDFYDQNRQITSMAKTTSIPAMLMAKWIAEGKLDERGIVPPESIIVGDRFQPFIKELAEYGIDFKFTSK</sequence>
<dbReference type="OrthoDB" id="9769367at2"/>
<keyword evidence="1" id="KW-0560">Oxidoreductase</keyword>
<dbReference type="RefSeq" id="WP_101353090.1">
    <property type="nucleotide sequence ID" value="NZ_PIQO01000002.1"/>
</dbReference>
<dbReference type="SUPFAM" id="SSF51735">
    <property type="entry name" value="NAD(P)-binding Rossmann-fold domains"/>
    <property type="match status" value="1"/>
</dbReference>
<organism evidence="4 5">
    <name type="scientific">Heyndrickxia camelliae</name>
    <dbReference type="NCBI Taxonomy" id="1707093"/>
    <lineage>
        <taxon>Bacteria</taxon>
        <taxon>Bacillati</taxon>
        <taxon>Bacillota</taxon>
        <taxon>Bacilli</taxon>
        <taxon>Bacillales</taxon>
        <taxon>Bacillaceae</taxon>
        <taxon>Heyndrickxia</taxon>
    </lineage>
</organism>
<dbReference type="Pfam" id="PF16653">
    <property type="entry name" value="Sacchrp_dh_C"/>
    <property type="match status" value="1"/>
</dbReference>
<accession>A0A2N3LP38</accession>
<dbReference type="PANTHER" id="PTHR11133">
    <property type="entry name" value="SACCHAROPINE DEHYDROGENASE"/>
    <property type="match status" value="1"/>
</dbReference>
<evidence type="ECO:0000256" key="1">
    <source>
        <dbReference type="ARBA" id="ARBA00023002"/>
    </source>
</evidence>
<evidence type="ECO:0000313" key="4">
    <source>
        <dbReference type="EMBL" id="PKR86452.1"/>
    </source>
</evidence>
<dbReference type="PANTHER" id="PTHR11133:SF22">
    <property type="entry name" value="ALPHA-AMINOADIPIC SEMIALDEHYDE SYNTHASE, MITOCHONDRIAL"/>
    <property type="match status" value="1"/>
</dbReference>
<evidence type="ECO:0000313" key="5">
    <source>
        <dbReference type="Proteomes" id="UP000233440"/>
    </source>
</evidence>
<dbReference type="InterPro" id="IPR051168">
    <property type="entry name" value="AASS"/>
</dbReference>
<protein>
    <submittedName>
        <fullName evidence="4">L-lysine dehydrogenase</fullName>
    </submittedName>
</protein>
<evidence type="ECO:0000259" key="3">
    <source>
        <dbReference type="Pfam" id="PF16653"/>
    </source>
</evidence>
<dbReference type="InterPro" id="IPR036291">
    <property type="entry name" value="NAD(P)-bd_dom_sf"/>
</dbReference>
<dbReference type="Gene3D" id="3.40.50.720">
    <property type="entry name" value="NAD(P)-binding Rossmann-like Domain"/>
    <property type="match status" value="1"/>
</dbReference>
<dbReference type="Proteomes" id="UP000233440">
    <property type="component" value="Unassembled WGS sequence"/>
</dbReference>
<gene>
    <name evidence="4" type="ORF">CWO92_04985</name>
</gene>
<dbReference type="EMBL" id="PIQO01000002">
    <property type="protein sequence ID" value="PKR86452.1"/>
    <property type="molecule type" value="Genomic_DNA"/>
</dbReference>